<gene>
    <name evidence="2" type="ORF">S01H4_18594</name>
</gene>
<evidence type="ECO:0000313" key="2">
    <source>
        <dbReference type="EMBL" id="GAG70913.1"/>
    </source>
</evidence>
<organism evidence="2">
    <name type="scientific">marine sediment metagenome</name>
    <dbReference type="NCBI Taxonomy" id="412755"/>
    <lineage>
        <taxon>unclassified sequences</taxon>
        <taxon>metagenomes</taxon>
        <taxon>ecological metagenomes</taxon>
    </lineage>
</organism>
<dbReference type="Pfam" id="PF02037">
    <property type="entry name" value="SAP"/>
    <property type="match status" value="1"/>
</dbReference>
<feature type="domain" description="SAP" evidence="1">
    <location>
        <begin position="7"/>
        <end position="41"/>
    </location>
</feature>
<dbReference type="SMART" id="SM00513">
    <property type="entry name" value="SAP"/>
    <property type="match status" value="1"/>
</dbReference>
<accession>X1AE30</accession>
<dbReference type="AlphaFoldDB" id="X1AE30"/>
<protein>
    <recommendedName>
        <fullName evidence="1">SAP domain-containing protein</fullName>
    </recommendedName>
</protein>
<evidence type="ECO:0000259" key="1">
    <source>
        <dbReference type="PROSITE" id="PS50800"/>
    </source>
</evidence>
<feature type="non-terminal residue" evidence="2">
    <location>
        <position position="61"/>
    </location>
</feature>
<proteinExistence type="predicted"/>
<name>X1AE30_9ZZZZ</name>
<dbReference type="InterPro" id="IPR036361">
    <property type="entry name" value="SAP_dom_sf"/>
</dbReference>
<reference evidence="2" key="1">
    <citation type="journal article" date="2014" name="Front. Microbiol.">
        <title>High frequency of phylogenetically diverse reductive dehalogenase-homologous genes in deep subseafloor sedimentary metagenomes.</title>
        <authorList>
            <person name="Kawai M."/>
            <person name="Futagami T."/>
            <person name="Toyoda A."/>
            <person name="Takaki Y."/>
            <person name="Nishi S."/>
            <person name="Hori S."/>
            <person name="Arai W."/>
            <person name="Tsubouchi T."/>
            <person name="Morono Y."/>
            <person name="Uchiyama I."/>
            <person name="Ito T."/>
            <person name="Fujiyama A."/>
            <person name="Inagaki F."/>
            <person name="Takami H."/>
        </authorList>
    </citation>
    <scope>NUCLEOTIDE SEQUENCE</scope>
    <source>
        <strain evidence="2">Expedition CK06-06</strain>
    </source>
</reference>
<comment type="caution">
    <text evidence="2">The sequence shown here is derived from an EMBL/GenBank/DDBJ whole genome shotgun (WGS) entry which is preliminary data.</text>
</comment>
<dbReference type="Gene3D" id="1.10.720.30">
    <property type="entry name" value="SAP domain"/>
    <property type="match status" value="1"/>
</dbReference>
<sequence>MAQNYDYSQLTKTQLKEHLRSRGLKLGGNKPELIARLHAHLTGVPDPTATVATTVATVPVT</sequence>
<dbReference type="InterPro" id="IPR003034">
    <property type="entry name" value="SAP_dom"/>
</dbReference>
<dbReference type="PROSITE" id="PS50800">
    <property type="entry name" value="SAP"/>
    <property type="match status" value="1"/>
</dbReference>
<dbReference type="SUPFAM" id="SSF68906">
    <property type="entry name" value="SAP domain"/>
    <property type="match status" value="1"/>
</dbReference>
<dbReference type="EMBL" id="BART01008250">
    <property type="protein sequence ID" value="GAG70913.1"/>
    <property type="molecule type" value="Genomic_DNA"/>
</dbReference>